<evidence type="ECO:0000313" key="3">
    <source>
        <dbReference type="Proteomes" id="UP000274429"/>
    </source>
</evidence>
<keyword evidence="1" id="KW-1133">Transmembrane helix</keyword>
<name>A0A0R3WRK9_HYDTA</name>
<feature type="transmembrane region" description="Helical" evidence="1">
    <location>
        <begin position="59"/>
        <end position="79"/>
    </location>
</feature>
<sequence length="152" mass="17298">MRNRRPPSTRLLPLRHHHRRPSTRLRIRHTQHHLTHRCRLQSTPSWSSQILHSSASPPLTLYSAHSCALLAPFILSLTFTSSSSFTSYFLFFFFFYFFYFTPLLLVPRDAPASRTSSSSPALARLSPPSPPPYIRALVLCAASRGWCGRGCV</sequence>
<gene>
    <name evidence="2" type="ORF">TTAC_LOCUS3384</name>
</gene>
<reference evidence="4" key="1">
    <citation type="submission" date="2017-02" db="UniProtKB">
        <authorList>
            <consortium name="WormBaseParasite"/>
        </authorList>
    </citation>
    <scope>IDENTIFICATION</scope>
</reference>
<dbReference type="WBParaSite" id="TTAC_0000339901-mRNA-1">
    <property type="protein sequence ID" value="TTAC_0000339901-mRNA-1"/>
    <property type="gene ID" value="TTAC_0000339901"/>
</dbReference>
<keyword evidence="1" id="KW-0812">Transmembrane</keyword>
<protein>
    <submittedName>
        <fullName evidence="2 4">Uncharacterized protein</fullName>
    </submittedName>
</protein>
<dbReference type="AlphaFoldDB" id="A0A0R3WRK9"/>
<evidence type="ECO:0000256" key="1">
    <source>
        <dbReference type="SAM" id="Phobius"/>
    </source>
</evidence>
<proteinExistence type="predicted"/>
<dbReference type="EMBL" id="UYWX01002349">
    <property type="protein sequence ID" value="VDM22516.1"/>
    <property type="molecule type" value="Genomic_DNA"/>
</dbReference>
<reference evidence="2 3" key="2">
    <citation type="submission" date="2018-11" db="EMBL/GenBank/DDBJ databases">
        <authorList>
            <consortium name="Pathogen Informatics"/>
        </authorList>
    </citation>
    <scope>NUCLEOTIDE SEQUENCE [LARGE SCALE GENOMIC DNA]</scope>
</reference>
<evidence type="ECO:0000313" key="4">
    <source>
        <dbReference type="WBParaSite" id="TTAC_0000339901-mRNA-1"/>
    </source>
</evidence>
<feature type="transmembrane region" description="Helical" evidence="1">
    <location>
        <begin position="85"/>
        <end position="106"/>
    </location>
</feature>
<keyword evidence="3" id="KW-1185">Reference proteome</keyword>
<keyword evidence="1" id="KW-0472">Membrane</keyword>
<organism evidence="4">
    <name type="scientific">Hydatigena taeniaeformis</name>
    <name type="common">Feline tapeworm</name>
    <name type="synonym">Taenia taeniaeformis</name>
    <dbReference type="NCBI Taxonomy" id="6205"/>
    <lineage>
        <taxon>Eukaryota</taxon>
        <taxon>Metazoa</taxon>
        <taxon>Spiralia</taxon>
        <taxon>Lophotrochozoa</taxon>
        <taxon>Platyhelminthes</taxon>
        <taxon>Cestoda</taxon>
        <taxon>Eucestoda</taxon>
        <taxon>Cyclophyllidea</taxon>
        <taxon>Taeniidae</taxon>
        <taxon>Hydatigera</taxon>
    </lineage>
</organism>
<dbReference type="Proteomes" id="UP000274429">
    <property type="component" value="Unassembled WGS sequence"/>
</dbReference>
<accession>A0A0R3WRK9</accession>
<evidence type="ECO:0000313" key="2">
    <source>
        <dbReference type="EMBL" id="VDM22516.1"/>
    </source>
</evidence>